<dbReference type="EMBL" id="GBXM01043319">
    <property type="protein sequence ID" value="JAH65258.1"/>
    <property type="molecule type" value="Transcribed_RNA"/>
</dbReference>
<dbReference type="AlphaFoldDB" id="A0A0E9UJY5"/>
<reference evidence="1" key="1">
    <citation type="submission" date="2014-11" db="EMBL/GenBank/DDBJ databases">
        <authorList>
            <person name="Amaro Gonzalez C."/>
        </authorList>
    </citation>
    <scope>NUCLEOTIDE SEQUENCE</scope>
</reference>
<evidence type="ECO:0000313" key="1">
    <source>
        <dbReference type="EMBL" id="JAH65258.1"/>
    </source>
</evidence>
<protein>
    <submittedName>
        <fullName evidence="1">Uncharacterized protein</fullName>
    </submittedName>
</protein>
<proteinExistence type="predicted"/>
<reference evidence="1" key="2">
    <citation type="journal article" date="2015" name="Fish Shellfish Immunol.">
        <title>Early steps in the European eel (Anguilla anguilla)-Vibrio vulnificus interaction in the gills: Role of the RtxA13 toxin.</title>
        <authorList>
            <person name="Callol A."/>
            <person name="Pajuelo D."/>
            <person name="Ebbesson L."/>
            <person name="Teles M."/>
            <person name="MacKenzie S."/>
            <person name="Amaro C."/>
        </authorList>
    </citation>
    <scope>NUCLEOTIDE SEQUENCE</scope>
</reference>
<accession>A0A0E9UJY5</accession>
<sequence length="21" mass="2252">MAMLAAMPPVVIPLSVFTLHI</sequence>
<name>A0A0E9UJY5_ANGAN</name>
<organism evidence="1">
    <name type="scientific">Anguilla anguilla</name>
    <name type="common">European freshwater eel</name>
    <name type="synonym">Muraena anguilla</name>
    <dbReference type="NCBI Taxonomy" id="7936"/>
    <lineage>
        <taxon>Eukaryota</taxon>
        <taxon>Metazoa</taxon>
        <taxon>Chordata</taxon>
        <taxon>Craniata</taxon>
        <taxon>Vertebrata</taxon>
        <taxon>Euteleostomi</taxon>
        <taxon>Actinopterygii</taxon>
        <taxon>Neopterygii</taxon>
        <taxon>Teleostei</taxon>
        <taxon>Anguilliformes</taxon>
        <taxon>Anguillidae</taxon>
        <taxon>Anguilla</taxon>
    </lineage>
</organism>